<keyword evidence="3" id="KW-1185">Reference proteome</keyword>
<dbReference type="Proteomes" id="UP000001979">
    <property type="component" value="Chromosome"/>
</dbReference>
<dbReference type="STRING" id="259564.Mbur_0093"/>
<sequence length="92" mass="10022">MGGSHIRSERDTLGEIEVPEDVYYGPQTVRTINNFKISRQRLPSSFIRAQAAIKLASARANLEAGKLEPEIAKAIISAASEVREGNLRTGKA</sequence>
<name>Q12ZL4_METBU</name>
<dbReference type="HOGENOM" id="CLU_021594_5_1_2"/>
<dbReference type="OrthoDB" id="26319at2157"/>
<dbReference type="InterPro" id="IPR022761">
    <property type="entry name" value="Fumarate_lyase_N"/>
</dbReference>
<dbReference type="InterPro" id="IPR008948">
    <property type="entry name" value="L-Aspartase-like"/>
</dbReference>
<reference evidence="3" key="1">
    <citation type="journal article" date="2009" name="ISME J.">
        <title>The genome sequence of the psychrophilic archaeon, Methanococcoides burtonii: the role of genome evolution in cold adaptation.</title>
        <authorList>
            <person name="Allen M.A."/>
            <person name="Lauro F.M."/>
            <person name="Williams T.J."/>
            <person name="Burg D."/>
            <person name="Siddiqui K.S."/>
            <person name="De Francisci D."/>
            <person name="Chong K.W."/>
            <person name="Pilak O."/>
            <person name="Chew H.H."/>
            <person name="De Maere M.Z."/>
            <person name="Ting L."/>
            <person name="Katrib M."/>
            <person name="Ng C."/>
            <person name="Sowers K.R."/>
            <person name="Galperin M.Y."/>
            <person name="Anderson I.J."/>
            <person name="Ivanova N."/>
            <person name="Dalin E."/>
            <person name="Martinez M."/>
            <person name="Lapidus A."/>
            <person name="Hauser L."/>
            <person name="Land M."/>
            <person name="Thomas T."/>
            <person name="Cavicchioli R."/>
        </authorList>
    </citation>
    <scope>NUCLEOTIDE SEQUENCE [LARGE SCALE GENOMIC DNA]</scope>
    <source>
        <strain evidence="3">DSM 6242 / NBRC 107633 / OCM 468 / ACE-M</strain>
    </source>
</reference>
<dbReference type="AlphaFoldDB" id="Q12ZL4"/>
<dbReference type="GO" id="GO:0006531">
    <property type="term" value="P:aspartate metabolic process"/>
    <property type="evidence" value="ECO:0007669"/>
    <property type="project" value="TreeGrafter"/>
</dbReference>
<dbReference type="KEGG" id="mbu:Mbur_0093"/>
<accession>Q12ZL4</accession>
<dbReference type="GO" id="GO:0008797">
    <property type="term" value="F:aspartate ammonia-lyase activity"/>
    <property type="evidence" value="ECO:0007669"/>
    <property type="project" value="TreeGrafter"/>
</dbReference>
<feature type="domain" description="Fumarate lyase N-terminal" evidence="1">
    <location>
        <begin position="14"/>
        <end position="87"/>
    </location>
</feature>
<dbReference type="EMBL" id="CP000300">
    <property type="protein sequence ID" value="ABE51112.1"/>
    <property type="molecule type" value="Genomic_DNA"/>
</dbReference>
<dbReference type="PANTHER" id="PTHR42696">
    <property type="entry name" value="ASPARTATE AMMONIA-LYASE"/>
    <property type="match status" value="1"/>
</dbReference>
<dbReference type="InterPro" id="IPR024083">
    <property type="entry name" value="Fumarase/histidase_N"/>
</dbReference>
<dbReference type="Pfam" id="PF00206">
    <property type="entry name" value="Lyase_1"/>
    <property type="match status" value="1"/>
</dbReference>
<protein>
    <submittedName>
        <fullName evidence="2">Fumarate lyase-like protein</fullName>
    </submittedName>
</protein>
<dbReference type="InterPro" id="IPR051546">
    <property type="entry name" value="Aspartate_Ammonia-Lyase"/>
</dbReference>
<dbReference type="PANTHER" id="PTHR42696:SF2">
    <property type="entry name" value="ASPARTATE AMMONIA-LYASE"/>
    <property type="match status" value="1"/>
</dbReference>
<dbReference type="GO" id="GO:0005829">
    <property type="term" value="C:cytosol"/>
    <property type="evidence" value="ECO:0007669"/>
    <property type="project" value="TreeGrafter"/>
</dbReference>
<dbReference type="SUPFAM" id="SSF48557">
    <property type="entry name" value="L-aspartase-like"/>
    <property type="match status" value="1"/>
</dbReference>
<evidence type="ECO:0000313" key="3">
    <source>
        <dbReference type="Proteomes" id="UP000001979"/>
    </source>
</evidence>
<gene>
    <name evidence="2" type="ordered locus">Mbur_0093</name>
</gene>
<organism evidence="2 3">
    <name type="scientific">Methanococcoides burtonii (strain DSM 6242 / NBRC 107633 / OCM 468 / ACE-M)</name>
    <dbReference type="NCBI Taxonomy" id="259564"/>
    <lineage>
        <taxon>Archaea</taxon>
        <taxon>Methanobacteriati</taxon>
        <taxon>Methanobacteriota</taxon>
        <taxon>Stenosarchaea group</taxon>
        <taxon>Methanomicrobia</taxon>
        <taxon>Methanosarcinales</taxon>
        <taxon>Methanosarcinaceae</taxon>
        <taxon>Methanococcoides</taxon>
    </lineage>
</organism>
<evidence type="ECO:0000313" key="2">
    <source>
        <dbReference type="EMBL" id="ABE51112.1"/>
    </source>
</evidence>
<proteinExistence type="predicted"/>
<dbReference type="Gene3D" id="1.10.275.10">
    <property type="entry name" value="Fumarase/aspartase (N-terminal domain)"/>
    <property type="match status" value="1"/>
</dbReference>
<evidence type="ECO:0000259" key="1">
    <source>
        <dbReference type="Pfam" id="PF00206"/>
    </source>
</evidence>